<protein>
    <submittedName>
        <fullName evidence="1">Uncharacterized protein</fullName>
    </submittedName>
</protein>
<name>A0AAV3W735_9CLOT</name>
<evidence type="ECO:0000313" key="1">
    <source>
        <dbReference type="EMBL" id="GEA34202.1"/>
    </source>
</evidence>
<dbReference type="EMBL" id="BJLA01000036">
    <property type="protein sequence ID" value="GEA34202.1"/>
    <property type="molecule type" value="Genomic_DNA"/>
</dbReference>
<keyword evidence="2" id="KW-1185">Reference proteome</keyword>
<reference evidence="1 2" key="1">
    <citation type="submission" date="2019-06" db="EMBL/GenBank/DDBJ databases">
        <title>Draft genome sequence of Clostridium diolis DSM 15410.</title>
        <authorList>
            <person name="Kobayashi H."/>
            <person name="Tanizawa Y."/>
            <person name="Tohno M."/>
        </authorList>
    </citation>
    <scope>NUCLEOTIDE SEQUENCE [LARGE SCALE GENOMIC DNA]</scope>
    <source>
        <strain evidence="1 2">DSM 15410</strain>
    </source>
</reference>
<sequence length="61" mass="7411">MHSDAFVKKINIINEKNEKNIQKLFTIVKKCGKVILRLVRYFKLNTSMLKYNQEEEFYEKL</sequence>
<proteinExistence type="predicted"/>
<accession>A0AAV3W735</accession>
<comment type="caution">
    <text evidence="1">The sequence shown here is derived from an EMBL/GenBank/DDBJ whole genome shotgun (WGS) entry which is preliminary data.</text>
</comment>
<gene>
    <name evidence="1" type="ORF">CDIOL_51250</name>
</gene>
<organism evidence="1 2">
    <name type="scientific">Clostridium diolis</name>
    <dbReference type="NCBI Taxonomy" id="223919"/>
    <lineage>
        <taxon>Bacteria</taxon>
        <taxon>Bacillati</taxon>
        <taxon>Bacillota</taxon>
        <taxon>Clostridia</taxon>
        <taxon>Eubacteriales</taxon>
        <taxon>Clostridiaceae</taxon>
        <taxon>Clostridium</taxon>
    </lineage>
</organism>
<dbReference type="AlphaFoldDB" id="A0AAV3W735"/>
<dbReference type="Proteomes" id="UP000325212">
    <property type="component" value="Unassembled WGS sequence"/>
</dbReference>
<evidence type="ECO:0000313" key="2">
    <source>
        <dbReference type="Proteomes" id="UP000325212"/>
    </source>
</evidence>